<dbReference type="Proteomes" id="UP000184497">
    <property type="component" value="Unassembled WGS sequence"/>
</dbReference>
<reference evidence="4" key="1">
    <citation type="submission" date="2016-11" db="EMBL/GenBank/DDBJ databases">
        <authorList>
            <person name="Varghese N."/>
            <person name="Submissions S."/>
        </authorList>
    </citation>
    <scope>NUCLEOTIDE SEQUENCE [LARGE SCALE GENOMIC DNA]</scope>
    <source>
        <strain evidence="4">CGMCC 1.10835</strain>
    </source>
</reference>
<keyword evidence="1" id="KW-0175">Coiled coil</keyword>
<dbReference type="RefSeq" id="WP_072794800.1">
    <property type="nucleotide sequence ID" value="NZ_FRAQ01000001.1"/>
</dbReference>
<organism evidence="3 4">
    <name type="scientific">Marinobacter antarcticus</name>
    <dbReference type="NCBI Taxonomy" id="564117"/>
    <lineage>
        <taxon>Bacteria</taxon>
        <taxon>Pseudomonadati</taxon>
        <taxon>Pseudomonadota</taxon>
        <taxon>Gammaproteobacteria</taxon>
        <taxon>Pseudomonadales</taxon>
        <taxon>Marinobacteraceae</taxon>
        <taxon>Marinobacter</taxon>
    </lineage>
</organism>
<accession>A0A1M6P2Q3</accession>
<feature type="coiled-coil region" evidence="1">
    <location>
        <begin position="57"/>
        <end position="119"/>
    </location>
</feature>
<dbReference type="Gene3D" id="1.20.1270.390">
    <property type="match status" value="1"/>
</dbReference>
<feature type="domain" description="DUF4398" evidence="2">
    <location>
        <begin position="33"/>
        <end position="108"/>
    </location>
</feature>
<evidence type="ECO:0000256" key="1">
    <source>
        <dbReference type="SAM" id="Coils"/>
    </source>
</evidence>
<dbReference type="InterPro" id="IPR025511">
    <property type="entry name" value="DUF4398"/>
</dbReference>
<name>A0A1M6P2Q3_9GAMM</name>
<dbReference type="PROSITE" id="PS51257">
    <property type="entry name" value="PROKAR_LIPOPROTEIN"/>
    <property type="match status" value="1"/>
</dbReference>
<evidence type="ECO:0000313" key="4">
    <source>
        <dbReference type="Proteomes" id="UP000184497"/>
    </source>
</evidence>
<dbReference type="Pfam" id="PF14346">
    <property type="entry name" value="DUF4398"/>
    <property type="match status" value="1"/>
</dbReference>
<dbReference type="STRING" id="564117.SAMN05216369_0042"/>
<keyword evidence="4" id="KW-1185">Reference proteome</keyword>
<evidence type="ECO:0000313" key="3">
    <source>
        <dbReference type="EMBL" id="SHK02184.1"/>
    </source>
</evidence>
<dbReference type="AlphaFoldDB" id="A0A1M6P2Q3"/>
<sequence>MNKHKSMLYTAGITGIALTIGGCASPGEPPDSELQSAESSLQQAVAADAREFEPVLLNNAQNKLADAKNLIEQEKFIAAERLLQQASVDAQLAGARADTAKARLAVEEINRNIESMRKQINQDQ</sequence>
<dbReference type="EMBL" id="FRAQ01000001">
    <property type="protein sequence ID" value="SHK02184.1"/>
    <property type="molecule type" value="Genomic_DNA"/>
</dbReference>
<dbReference type="OrthoDB" id="9815390at2"/>
<protein>
    <recommendedName>
        <fullName evidence="2">DUF4398 domain-containing protein</fullName>
    </recommendedName>
</protein>
<proteinExistence type="predicted"/>
<evidence type="ECO:0000259" key="2">
    <source>
        <dbReference type="Pfam" id="PF14346"/>
    </source>
</evidence>
<gene>
    <name evidence="3" type="ORF">SAMN05216369_0042</name>
</gene>